<dbReference type="PROSITE" id="PS50956">
    <property type="entry name" value="HTH_ASNC_2"/>
    <property type="match status" value="1"/>
</dbReference>
<dbReference type="InterPro" id="IPR011991">
    <property type="entry name" value="ArsR-like_HTH"/>
</dbReference>
<dbReference type="RefSeq" id="WP_307594801.1">
    <property type="nucleotide sequence ID" value="NZ_JAUSRV010000008.1"/>
</dbReference>
<proteinExistence type="predicted"/>
<organism evidence="5 6">
    <name type="scientific">Variovorax paradoxus</name>
    <dbReference type="NCBI Taxonomy" id="34073"/>
    <lineage>
        <taxon>Bacteria</taxon>
        <taxon>Pseudomonadati</taxon>
        <taxon>Pseudomonadota</taxon>
        <taxon>Betaproteobacteria</taxon>
        <taxon>Burkholderiales</taxon>
        <taxon>Comamonadaceae</taxon>
        <taxon>Variovorax</taxon>
    </lineage>
</organism>
<dbReference type="GO" id="GO:0043200">
    <property type="term" value="P:response to amino acid"/>
    <property type="evidence" value="ECO:0007669"/>
    <property type="project" value="TreeGrafter"/>
</dbReference>
<comment type="caution">
    <text evidence="5">The sequence shown here is derived from an EMBL/GenBank/DDBJ whole genome shotgun (WGS) entry which is preliminary data.</text>
</comment>
<dbReference type="PROSITE" id="PS00519">
    <property type="entry name" value="HTH_ASNC_1"/>
    <property type="match status" value="1"/>
</dbReference>
<accession>A0AAW8EJQ3</accession>
<dbReference type="SMART" id="SM00344">
    <property type="entry name" value="HTH_ASNC"/>
    <property type="match status" value="1"/>
</dbReference>
<dbReference type="Proteomes" id="UP001224845">
    <property type="component" value="Unassembled WGS sequence"/>
</dbReference>
<dbReference type="PANTHER" id="PTHR30154:SF34">
    <property type="entry name" value="TRANSCRIPTIONAL REGULATOR AZLB"/>
    <property type="match status" value="1"/>
</dbReference>
<keyword evidence="1" id="KW-0805">Transcription regulation</keyword>
<dbReference type="Pfam" id="PF13412">
    <property type="entry name" value="HTH_24"/>
    <property type="match status" value="1"/>
</dbReference>
<dbReference type="InterPro" id="IPR036390">
    <property type="entry name" value="WH_DNA-bd_sf"/>
</dbReference>
<gene>
    <name evidence="5" type="ORF">J2W39_003443</name>
</gene>
<name>A0AAW8EJQ3_VARPD</name>
<dbReference type="InterPro" id="IPR019887">
    <property type="entry name" value="Tscrpt_reg_AsnC/Lrp_C"/>
</dbReference>
<dbReference type="InterPro" id="IPR019885">
    <property type="entry name" value="Tscrpt_reg_HTH_AsnC-type_CS"/>
</dbReference>
<evidence type="ECO:0000259" key="4">
    <source>
        <dbReference type="PROSITE" id="PS50956"/>
    </source>
</evidence>
<keyword evidence="2 5" id="KW-0238">DNA-binding</keyword>
<dbReference type="GO" id="GO:0006355">
    <property type="term" value="P:regulation of DNA-templated transcription"/>
    <property type="evidence" value="ECO:0007669"/>
    <property type="project" value="UniProtKB-ARBA"/>
</dbReference>
<dbReference type="SUPFAM" id="SSF46785">
    <property type="entry name" value="Winged helix' DNA-binding domain"/>
    <property type="match status" value="1"/>
</dbReference>
<dbReference type="Pfam" id="PF01037">
    <property type="entry name" value="AsnC_trans_reg"/>
    <property type="match status" value="1"/>
</dbReference>
<evidence type="ECO:0000313" key="6">
    <source>
        <dbReference type="Proteomes" id="UP001224845"/>
    </source>
</evidence>
<dbReference type="PANTHER" id="PTHR30154">
    <property type="entry name" value="LEUCINE-RESPONSIVE REGULATORY PROTEIN"/>
    <property type="match status" value="1"/>
</dbReference>
<reference evidence="5" key="1">
    <citation type="submission" date="2023-07" db="EMBL/GenBank/DDBJ databases">
        <title>Sorghum-associated microbial communities from plants grown in Nebraska, USA.</title>
        <authorList>
            <person name="Schachtman D."/>
        </authorList>
    </citation>
    <scope>NUCLEOTIDE SEQUENCE</scope>
    <source>
        <strain evidence="5">DS3315</strain>
    </source>
</reference>
<dbReference type="EMBL" id="JAUSRV010000008">
    <property type="protein sequence ID" value="MDP9972201.1"/>
    <property type="molecule type" value="Genomic_DNA"/>
</dbReference>
<evidence type="ECO:0000256" key="3">
    <source>
        <dbReference type="ARBA" id="ARBA00023163"/>
    </source>
</evidence>
<protein>
    <submittedName>
        <fullName evidence="5">DNA-binding Lrp family transcriptional regulator</fullName>
    </submittedName>
</protein>
<dbReference type="AlphaFoldDB" id="A0AAW8EJQ3"/>
<evidence type="ECO:0000313" key="5">
    <source>
        <dbReference type="EMBL" id="MDP9972201.1"/>
    </source>
</evidence>
<dbReference type="InterPro" id="IPR036388">
    <property type="entry name" value="WH-like_DNA-bd_sf"/>
</dbReference>
<evidence type="ECO:0000256" key="2">
    <source>
        <dbReference type="ARBA" id="ARBA00023125"/>
    </source>
</evidence>
<keyword evidence="3" id="KW-0804">Transcription</keyword>
<sequence length="155" mass="17295">MHLDNYDVKILSLLQSDSKISQRELSEAVNLSPSAVNRRIAALESAGVIAATVCIVDPSSVGHPITIVVEVKLESERLDLLDEVKTRFAACPQVQQVYYVTGEYDFVLVIVVKDMTEYEQLTRDLFFSSGNVKGFRTYVAMQRVKVTLNVPLAEK</sequence>
<feature type="domain" description="HTH asnC-type" evidence="4">
    <location>
        <begin position="3"/>
        <end position="64"/>
    </location>
</feature>
<dbReference type="PRINTS" id="PR00033">
    <property type="entry name" value="HTHASNC"/>
</dbReference>
<dbReference type="InterPro" id="IPR019888">
    <property type="entry name" value="Tscrpt_reg_AsnC-like"/>
</dbReference>
<dbReference type="GO" id="GO:0005829">
    <property type="term" value="C:cytosol"/>
    <property type="evidence" value="ECO:0007669"/>
    <property type="project" value="TreeGrafter"/>
</dbReference>
<dbReference type="SUPFAM" id="SSF54909">
    <property type="entry name" value="Dimeric alpha+beta barrel"/>
    <property type="match status" value="1"/>
</dbReference>
<dbReference type="InterPro" id="IPR011008">
    <property type="entry name" value="Dimeric_a/b-barrel"/>
</dbReference>
<dbReference type="Gene3D" id="1.10.10.10">
    <property type="entry name" value="Winged helix-like DNA-binding domain superfamily/Winged helix DNA-binding domain"/>
    <property type="match status" value="1"/>
</dbReference>
<evidence type="ECO:0000256" key="1">
    <source>
        <dbReference type="ARBA" id="ARBA00023015"/>
    </source>
</evidence>
<dbReference type="GO" id="GO:0043565">
    <property type="term" value="F:sequence-specific DNA binding"/>
    <property type="evidence" value="ECO:0007669"/>
    <property type="project" value="InterPro"/>
</dbReference>
<dbReference type="CDD" id="cd00090">
    <property type="entry name" value="HTH_ARSR"/>
    <property type="match status" value="1"/>
</dbReference>
<dbReference type="Gene3D" id="3.30.70.920">
    <property type="match status" value="1"/>
</dbReference>
<dbReference type="InterPro" id="IPR000485">
    <property type="entry name" value="AsnC-type_HTH_dom"/>
</dbReference>